<evidence type="ECO:0000256" key="1">
    <source>
        <dbReference type="SAM" id="MobiDB-lite"/>
    </source>
</evidence>
<sequence length="169" mass="19507">METHMLAASDAAERGRTDERTCCLAGRMLNLRVRLITGPSNHNYGFTRGKTRRLSLGSDSAFLSSFLHPAWQGGRQTWNQDGEPVGMVDMEPLRARLSWRWNRSFNNYSFQSPPNQVVSWRETQTKRTKRRLPSNDTPDNLLKSHLEPRPGPPVYNNEQYEHVGLCWSY</sequence>
<dbReference type="HOGENOM" id="CLU_1578126_0_0_1"/>
<dbReference type="RefSeq" id="XP_003172980.1">
    <property type="nucleotide sequence ID" value="XM_003172932.1"/>
</dbReference>
<dbReference type="Proteomes" id="UP000002669">
    <property type="component" value="Unassembled WGS sequence"/>
</dbReference>
<evidence type="ECO:0000313" key="3">
    <source>
        <dbReference type="Proteomes" id="UP000002669"/>
    </source>
</evidence>
<dbReference type="VEuPathDB" id="FungiDB:MGYG_05565"/>
<proteinExistence type="predicted"/>
<evidence type="ECO:0000313" key="2">
    <source>
        <dbReference type="EMBL" id="EFR02569.1"/>
    </source>
</evidence>
<organism evidence="3">
    <name type="scientific">Arthroderma gypseum (strain ATCC MYA-4604 / CBS 118893)</name>
    <name type="common">Microsporum gypseum</name>
    <dbReference type="NCBI Taxonomy" id="535722"/>
    <lineage>
        <taxon>Eukaryota</taxon>
        <taxon>Fungi</taxon>
        <taxon>Dikarya</taxon>
        <taxon>Ascomycota</taxon>
        <taxon>Pezizomycotina</taxon>
        <taxon>Eurotiomycetes</taxon>
        <taxon>Eurotiomycetidae</taxon>
        <taxon>Onygenales</taxon>
        <taxon>Arthrodermataceae</taxon>
        <taxon>Nannizzia</taxon>
    </lineage>
</organism>
<dbReference type="GeneID" id="10028256"/>
<dbReference type="InParanoid" id="E4UWM6"/>
<accession>E4UWM6</accession>
<dbReference type="EMBL" id="DS989825">
    <property type="protein sequence ID" value="EFR02569.1"/>
    <property type="molecule type" value="Genomic_DNA"/>
</dbReference>
<name>E4UWM6_ARTGP</name>
<dbReference type="AlphaFoldDB" id="E4UWM6"/>
<gene>
    <name evidence="2" type="ORF">MGYG_05565</name>
</gene>
<keyword evidence="3" id="KW-1185">Reference proteome</keyword>
<protein>
    <submittedName>
        <fullName evidence="2">Uncharacterized protein</fullName>
    </submittedName>
</protein>
<reference evidence="3" key="1">
    <citation type="journal article" date="2012" name="MBio">
        <title>Comparative genome analysis of Trichophyton rubrum and related dermatophytes reveals candidate genes involved in infection.</title>
        <authorList>
            <person name="Martinez D.A."/>
            <person name="Oliver B.G."/>
            <person name="Graeser Y."/>
            <person name="Goldberg J.M."/>
            <person name="Li W."/>
            <person name="Martinez-Rossi N.M."/>
            <person name="Monod M."/>
            <person name="Shelest E."/>
            <person name="Barton R.C."/>
            <person name="Birch E."/>
            <person name="Brakhage A.A."/>
            <person name="Chen Z."/>
            <person name="Gurr S.J."/>
            <person name="Heiman D."/>
            <person name="Heitman J."/>
            <person name="Kosti I."/>
            <person name="Rossi A."/>
            <person name="Saif S."/>
            <person name="Samalova M."/>
            <person name="Saunders C.W."/>
            <person name="Shea T."/>
            <person name="Summerbell R.C."/>
            <person name="Xu J."/>
            <person name="Young S."/>
            <person name="Zeng Q."/>
            <person name="Birren B.W."/>
            <person name="Cuomo C.A."/>
            <person name="White T.C."/>
        </authorList>
    </citation>
    <scope>NUCLEOTIDE SEQUENCE [LARGE SCALE GENOMIC DNA]</scope>
    <source>
        <strain evidence="3">ATCC MYA-4604 / CBS 118893</strain>
    </source>
</reference>
<dbReference type="eggNOG" id="ENOG502RPUJ">
    <property type="taxonomic scope" value="Eukaryota"/>
</dbReference>
<feature type="region of interest" description="Disordered" evidence="1">
    <location>
        <begin position="116"/>
        <end position="155"/>
    </location>
</feature>